<dbReference type="EMBL" id="CP139779">
    <property type="protein sequence ID" value="WQB70324.1"/>
    <property type="molecule type" value="Genomic_DNA"/>
</dbReference>
<organism evidence="2 3">
    <name type="scientific">Microbacterium invictum</name>
    <dbReference type="NCBI Taxonomy" id="515415"/>
    <lineage>
        <taxon>Bacteria</taxon>
        <taxon>Bacillati</taxon>
        <taxon>Actinomycetota</taxon>
        <taxon>Actinomycetes</taxon>
        <taxon>Micrococcales</taxon>
        <taxon>Microbacteriaceae</taxon>
        <taxon>Microbacterium</taxon>
    </lineage>
</organism>
<keyword evidence="1" id="KW-0472">Membrane</keyword>
<feature type="transmembrane region" description="Helical" evidence="1">
    <location>
        <begin position="33"/>
        <end position="58"/>
    </location>
</feature>
<evidence type="ECO:0008006" key="4">
    <source>
        <dbReference type="Google" id="ProtNLM"/>
    </source>
</evidence>
<evidence type="ECO:0000313" key="3">
    <source>
        <dbReference type="Proteomes" id="UP001324533"/>
    </source>
</evidence>
<keyword evidence="1" id="KW-0812">Transmembrane</keyword>
<reference evidence="2 3" key="1">
    <citation type="submission" date="2023-06" db="EMBL/GenBank/DDBJ databases">
        <title>Rock-solubilizing bacteria, Microbacterium invictum, promotes re-establishment of vegetation in rocky wasteland by accelerating rock bio-weathering and reshaping soil bacterial community.</title>
        <authorList>
            <person name="Liu C."/>
        </authorList>
    </citation>
    <scope>NUCLEOTIDE SEQUENCE [LARGE SCALE GENOMIC DNA]</scope>
    <source>
        <strain evidence="2 3">X-18</strain>
    </source>
</reference>
<name>A0ABZ0VB24_9MICO</name>
<proteinExistence type="predicted"/>
<dbReference type="Proteomes" id="UP001324533">
    <property type="component" value="Chromosome"/>
</dbReference>
<dbReference type="RefSeq" id="WP_322410471.1">
    <property type="nucleotide sequence ID" value="NZ_CP139779.1"/>
</dbReference>
<feature type="transmembrane region" description="Helical" evidence="1">
    <location>
        <begin position="64"/>
        <end position="93"/>
    </location>
</feature>
<sequence>MTAGFEPGYSQGYGPGYAAMPAPQGAPKKGFDILGLIAVIIAMVCLLPTLFVFLVGLIPEMNAIWWLLIVMIPALGIGGALVLILAIAGLIVGVMRQRRFGLSITGIVLGMLMVVPIGLLYFSSMM</sequence>
<accession>A0ABZ0VB24</accession>
<evidence type="ECO:0000256" key="1">
    <source>
        <dbReference type="SAM" id="Phobius"/>
    </source>
</evidence>
<keyword evidence="1" id="KW-1133">Transmembrane helix</keyword>
<gene>
    <name evidence="2" type="ORF">T9R20_16755</name>
</gene>
<keyword evidence="3" id="KW-1185">Reference proteome</keyword>
<feature type="transmembrane region" description="Helical" evidence="1">
    <location>
        <begin position="100"/>
        <end position="122"/>
    </location>
</feature>
<protein>
    <recommendedName>
        <fullName evidence="4">Major facilitator superfamily (MFS) profile domain-containing protein</fullName>
    </recommendedName>
</protein>
<evidence type="ECO:0000313" key="2">
    <source>
        <dbReference type="EMBL" id="WQB70324.1"/>
    </source>
</evidence>